<name>A0ABD5ZMF5_9EURY</name>
<evidence type="ECO:0000313" key="4">
    <source>
        <dbReference type="Proteomes" id="UP001596398"/>
    </source>
</evidence>
<sequence>MERTNYTRRRMLAGLGAAGVAGLAGCSGETNDGDGTATATATEGGGATVNASASGTVSIGVLQPVSGDLSYYGQQALWGFYQGLNYKADDEFTPPAETGTYTATVGDVDYELIVRDTQLSADTAQTLATDLVSSEDVDMLFGCTSSASANRVITTVSKQSGVPTMIGPAASADVTSNAETCAPNVFRASENTAMDARSGGQYVAENSDVSRVYLFGADYSFGRAVVNNYRSVLEANGVEIVGQRFVPQGYSEWEGLLDNAESAGAEGIVAGFTVSTLPQLFTTFLNGGYDFTVFGGFATQITTNIVGQTLQRVLGEPLTADALAEANFGPFTTRYHWNQYDNEINNAFVDSYTSAYGVVPDLFSSGTFTASSAIVQAVEAGGSTEGADIQSELRGMVVADTPKGADGYEFQTYNNQARSAMTIADVVPNDEENWGAAIKPSEPVATVDMSNTTIPGDSDEMGCDL</sequence>
<dbReference type="Pfam" id="PF13458">
    <property type="entry name" value="Peripla_BP_6"/>
    <property type="match status" value="1"/>
</dbReference>
<comment type="caution">
    <text evidence="3">The sequence shown here is derived from an EMBL/GenBank/DDBJ whole genome shotgun (WGS) entry which is preliminary data.</text>
</comment>
<dbReference type="InterPro" id="IPR006311">
    <property type="entry name" value="TAT_signal"/>
</dbReference>
<keyword evidence="4" id="KW-1185">Reference proteome</keyword>
<accession>A0ABD5ZMF5</accession>
<evidence type="ECO:0000256" key="1">
    <source>
        <dbReference type="ARBA" id="ARBA00022729"/>
    </source>
</evidence>
<evidence type="ECO:0000259" key="2">
    <source>
        <dbReference type="Pfam" id="PF13458"/>
    </source>
</evidence>
<dbReference type="PROSITE" id="PS51257">
    <property type="entry name" value="PROKAR_LIPOPROTEIN"/>
    <property type="match status" value="1"/>
</dbReference>
<dbReference type="RefSeq" id="WP_276235595.1">
    <property type="nucleotide sequence ID" value="NZ_CP119802.1"/>
</dbReference>
<dbReference type="Proteomes" id="UP001596398">
    <property type="component" value="Unassembled WGS sequence"/>
</dbReference>
<dbReference type="AlphaFoldDB" id="A0ABD5ZMF5"/>
<protein>
    <submittedName>
        <fullName evidence="3">ABC transporter substrate-binding protein</fullName>
    </submittedName>
</protein>
<proteinExistence type="predicted"/>
<keyword evidence="1" id="KW-0732">Signal</keyword>
<dbReference type="InterPro" id="IPR028081">
    <property type="entry name" value="Leu-bd"/>
</dbReference>
<reference evidence="3 4" key="1">
    <citation type="journal article" date="2019" name="Int. J. Syst. Evol. Microbiol.">
        <title>The Global Catalogue of Microorganisms (GCM) 10K type strain sequencing project: providing services to taxonomists for standard genome sequencing and annotation.</title>
        <authorList>
            <consortium name="The Broad Institute Genomics Platform"/>
            <consortium name="The Broad Institute Genome Sequencing Center for Infectious Disease"/>
            <person name="Wu L."/>
            <person name="Ma J."/>
        </authorList>
    </citation>
    <scope>NUCLEOTIDE SEQUENCE [LARGE SCALE GENOMIC DNA]</scope>
    <source>
        <strain evidence="3 4">DT85</strain>
    </source>
</reference>
<feature type="domain" description="Leucine-binding protein" evidence="2">
    <location>
        <begin position="56"/>
        <end position="427"/>
    </location>
</feature>
<organism evidence="3 4">
    <name type="scientific">Halosegnis marinus</name>
    <dbReference type="NCBI Taxonomy" id="3034023"/>
    <lineage>
        <taxon>Archaea</taxon>
        <taxon>Methanobacteriati</taxon>
        <taxon>Methanobacteriota</taxon>
        <taxon>Stenosarchaea group</taxon>
        <taxon>Halobacteria</taxon>
        <taxon>Halobacteriales</taxon>
        <taxon>Natronomonadaceae</taxon>
        <taxon>Halosegnis</taxon>
    </lineage>
</organism>
<dbReference type="InterPro" id="IPR051010">
    <property type="entry name" value="BCAA_transport"/>
</dbReference>
<dbReference type="InterPro" id="IPR028082">
    <property type="entry name" value="Peripla_BP_I"/>
</dbReference>
<evidence type="ECO:0000313" key="3">
    <source>
        <dbReference type="EMBL" id="MFC7234591.1"/>
    </source>
</evidence>
<dbReference type="SUPFAM" id="SSF53822">
    <property type="entry name" value="Periplasmic binding protein-like I"/>
    <property type="match status" value="1"/>
</dbReference>
<dbReference type="EMBL" id="JBHTAP010000001">
    <property type="protein sequence ID" value="MFC7234591.1"/>
    <property type="molecule type" value="Genomic_DNA"/>
</dbReference>
<gene>
    <name evidence="3" type="ORF">ACFQJ4_04580</name>
</gene>
<dbReference type="PANTHER" id="PTHR30483:SF6">
    <property type="entry name" value="PERIPLASMIC BINDING PROTEIN OF ABC TRANSPORTER FOR NATURAL AMINO ACIDS"/>
    <property type="match status" value="1"/>
</dbReference>
<dbReference type="Gene3D" id="3.40.50.2300">
    <property type="match status" value="2"/>
</dbReference>
<dbReference type="PANTHER" id="PTHR30483">
    <property type="entry name" value="LEUCINE-SPECIFIC-BINDING PROTEIN"/>
    <property type="match status" value="1"/>
</dbReference>
<dbReference type="GeneID" id="79266259"/>
<dbReference type="PROSITE" id="PS51318">
    <property type="entry name" value="TAT"/>
    <property type="match status" value="1"/>
</dbReference>